<dbReference type="EMBL" id="BRXS01000003">
    <property type="protein sequence ID" value="GLC25663.1"/>
    <property type="molecule type" value="Genomic_DNA"/>
</dbReference>
<keyword evidence="2" id="KW-1185">Reference proteome</keyword>
<name>A0AA37VAP9_9BACT</name>
<comment type="caution">
    <text evidence="1">The sequence shown here is derived from an EMBL/GenBank/DDBJ whole genome shotgun (WGS) entry which is preliminary data.</text>
</comment>
<evidence type="ECO:0000313" key="1">
    <source>
        <dbReference type="EMBL" id="GLC25663.1"/>
    </source>
</evidence>
<protein>
    <recommendedName>
        <fullName evidence="3">Intracellular proteinase inhibitor BsuPI domain-containing protein</fullName>
    </recommendedName>
</protein>
<organism evidence="1 2">
    <name type="scientific">Roseisolibacter agri</name>
    <dbReference type="NCBI Taxonomy" id="2014610"/>
    <lineage>
        <taxon>Bacteria</taxon>
        <taxon>Pseudomonadati</taxon>
        <taxon>Gemmatimonadota</taxon>
        <taxon>Gemmatimonadia</taxon>
        <taxon>Gemmatimonadales</taxon>
        <taxon>Gemmatimonadaceae</taxon>
        <taxon>Roseisolibacter</taxon>
    </lineage>
</organism>
<reference evidence="1" key="1">
    <citation type="submission" date="2022-08" db="EMBL/GenBank/DDBJ databases">
        <title>Draft genome sequencing of Roseisolibacter agri AW1220.</title>
        <authorList>
            <person name="Tobiishi Y."/>
            <person name="Tonouchi A."/>
        </authorList>
    </citation>
    <scope>NUCLEOTIDE SEQUENCE</scope>
    <source>
        <strain evidence="1">AW1220</strain>
    </source>
</reference>
<proteinExistence type="predicted"/>
<gene>
    <name evidence="1" type="ORF">rosag_21760</name>
</gene>
<dbReference type="Proteomes" id="UP001161325">
    <property type="component" value="Unassembled WGS sequence"/>
</dbReference>
<evidence type="ECO:0008006" key="3">
    <source>
        <dbReference type="Google" id="ProtNLM"/>
    </source>
</evidence>
<sequence length="165" mass="17767">MELRPGLTRGAVAAALLLAAACRPHPTTTLTLAVSPREVVAGDTVRMTLTVANPRDDTLHLAFEPPCAARFLVRRVADRRAVHPIPDPCARIAGDSARVTIPPRATWRAEHAWVAFSEDSLRPLTPGAYEVQASLPQRVERRGGRSGFQLAGSSPVVTLTVAPRR</sequence>
<dbReference type="PROSITE" id="PS51257">
    <property type="entry name" value="PROKAR_LIPOPROTEIN"/>
    <property type="match status" value="1"/>
</dbReference>
<dbReference type="AlphaFoldDB" id="A0AA37VAP9"/>
<dbReference type="RefSeq" id="WP_284350119.1">
    <property type="nucleotide sequence ID" value="NZ_BRXS01000003.1"/>
</dbReference>
<accession>A0AA37VAP9</accession>
<evidence type="ECO:0000313" key="2">
    <source>
        <dbReference type="Proteomes" id="UP001161325"/>
    </source>
</evidence>